<feature type="transmembrane region" description="Helical" evidence="12">
    <location>
        <begin position="43"/>
        <end position="64"/>
    </location>
</feature>
<evidence type="ECO:0000256" key="12">
    <source>
        <dbReference type="HAMAP-Rule" id="MF_00038"/>
    </source>
</evidence>
<evidence type="ECO:0000256" key="8">
    <source>
        <dbReference type="ARBA" id="ARBA00022989"/>
    </source>
</evidence>
<feature type="binding site" evidence="14">
    <location>
        <position position="276"/>
    </location>
    <ligand>
        <name>Mg(2+)</name>
        <dbReference type="ChEBI" id="CHEBI:18420"/>
    </ligand>
</feature>
<feature type="transmembrane region" description="Helical" evidence="12">
    <location>
        <begin position="209"/>
        <end position="228"/>
    </location>
</feature>
<evidence type="ECO:0000256" key="9">
    <source>
        <dbReference type="ARBA" id="ARBA00023136"/>
    </source>
</evidence>
<keyword evidence="5 12" id="KW-0812">Transmembrane</keyword>
<comment type="subcellular location">
    <subcellularLocation>
        <location evidence="12">Cell membrane</location>
        <topology evidence="12">Multi-pass membrane protein</topology>
    </subcellularLocation>
    <subcellularLocation>
        <location evidence="1">Membrane</location>
        <topology evidence="1">Multi-pass membrane protein</topology>
    </subcellularLocation>
</comment>
<feature type="transmembrane region" description="Helical" evidence="12">
    <location>
        <begin position="70"/>
        <end position="91"/>
    </location>
</feature>
<keyword evidence="16" id="KW-1185">Reference proteome</keyword>
<dbReference type="Pfam" id="PF10555">
    <property type="entry name" value="MraY_sig1"/>
    <property type="match status" value="1"/>
</dbReference>
<keyword evidence="10 12" id="KW-0131">Cell cycle</keyword>
<dbReference type="GO" id="GO:0009252">
    <property type="term" value="P:peptidoglycan biosynthetic process"/>
    <property type="evidence" value="ECO:0007669"/>
    <property type="project" value="UniProtKB-UniRule"/>
</dbReference>
<dbReference type="PANTHER" id="PTHR22926">
    <property type="entry name" value="PHOSPHO-N-ACETYLMURAMOYL-PENTAPEPTIDE-TRANSFERASE"/>
    <property type="match status" value="1"/>
</dbReference>
<comment type="similarity">
    <text evidence="2 12">Belongs to the glycosyltransferase 4 family. MraY subfamily.</text>
</comment>
<keyword evidence="7 12" id="KW-0573">Peptidoglycan synthesis</keyword>
<dbReference type="Proteomes" id="UP000243197">
    <property type="component" value="Chromosome"/>
</dbReference>
<evidence type="ECO:0000256" key="7">
    <source>
        <dbReference type="ARBA" id="ARBA00022984"/>
    </source>
</evidence>
<dbReference type="GO" id="GO:0051992">
    <property type="term" value="F:UDP-N-acetylmuramoyl-L-alanyl-D-glutamyl-meso-2,6-diaminopimelyl-D-alanyl-D-alanine:undecaprenyl-phosphate transferase activity"/>
    <property type="evidence" value="ECO:0007669"/>
    <property type="project" value="RHEA"/>
</dbReference>
<evidence type="ECO:0000256" key="13">
    <source>
        <dbReference type="NCBIfam" id="TIGR00445"/>
    </source>
</evidence>
<evidence type="ECO:0000256" key="1">
    <source>
        <dbReference type="ARBA" id="ARBA00004141"/>
    </source>
</evidence>
<comment type="cofactor">
    <cofactor evidence="12 14">
        <name>Mg(2+)</name>
        <dbReference type="ChEBI" id="CHEBI:18420"/>
    </cofactor>
</comment>
<sequence length="375" mass="42228">MSVILSLLFSMFFGGKIIRYIKRKQIGETIRNLGIEGQIEKEGTPTMGGVIIILSTLIPCFLFADIANVYIILLVTTTLWMGFIGFLDDYIKIFKKNKNGLNAYLKISGQVILGLIVGLTLYFHQDVVVRHNEDLISQAQETTPVKGNIKSTKTTIPFLKNIDFDYKYLIKWLGQDYEKYTWIIFVFCIIFITTSVSNGANLTDGLDGLATGISAIIGGVLVVLSWVSSNVIYADYLNIMYIPHSEEIVVFTSSFVGALVGFLWYNSYPARVFMGDTGSLMIGAVIAVISICIRKELLIPILCGVFLVENLSVILQVGYFKYTRIRFNEGKRFFRMAPLHHHYQKKGIHENQVVMRFLIVGIILAVLTVVTLKIR</sequence>
<dbReference type="PANTHER" id="PTHR22926:SF5">
    <property type="entry name" value="PHOSPHO-N-ACETYLMURAMOYL-PENTAPEPTIDE-TRANSFERASE HOMOLOG"/>
    <property type="match status" value="1"/>
</dbReference>
<evidence type="ECO:0000256" key="3">
    <source>
        <dbReference type="ARBA" id="ARBA00022618"/>
    </source>
</evidence>
<dbReference type="HAMAP" id="MF_00038">
    <property type="entry name" value="MraY"/>
    <property type="match status" value="1"/>
</dbReference>
<feature type="binding site" evidence="14">
    <location>
        <position position="201"/>
    </location>
    <ligand>
        <name>Mg(2+)</name>
        <dbReference type="ChEBI" id="CHEBI:18420"/>
    </ligand>
</feature>
<evidence type="ECO:0000313" key="16">
    <source>
        <dbReference type="Proteomes" id="UP000243197"/>
    </source>
</evidence>
<keyword evidence="4 12" id="KW-0808">Transferase</keyword>
<keyword evidence="12 14" id="KW-0460">Magnesium</keyword>
<feature type="transmembrane region" description="Helical" evidence="12">
    <location>
        <begin position="353"/>
        <end position="374"/>
    </location>
</feature>
<dbReference type="UniPathway" id="UPA00219"/>
<dbReference type="GO" id="GO:0051301">
    <property type="term" value="P:cell division"/>
    <property type="evidence" value="ECO:0007669"/>
    <property type="project" value="UniProtKB-KW"/>
</dbReference>
<dbReference type="AlphaFoldDB" id="A0A1J1ECL8"/>
<keyword evidence="11 12" id="KW-0961">Cell wall biogenesis/degradation</keyword>
<feature type="transmembrane region" description="Helical" evidence="12">
    <location>
        <begin position="272"/>
        <end position="291"/>
    </location>
</feature>
<dbReference type="GO" id="GO:0071555">
    <property type="term" value="P:cell wall organization"/>
    <property type="evidence" value="ECO:0007669"/>
    <property type="project" value="UniProtKB-KW"/>
</dbReference>
<feature type="transmembrane region" description="Helical" evidence="12">
    <location>
        <begin position="180"/>
        <end position="197"/>
    </location>
</feature>
<comment type="catalytic activity">
    <reaction evidence="12">
        <text>UDP-N-acetyl-alpha-D-muramoyl-L-alanyl-gamma-D-glutamyl-meso-2,6-diaminopimeloyl-D-alanyl-D-alanine + di-trans,octa-cis-undecaprenyl phosphate = di-trans,octa-cis-undecaprenyl diphospho-N-acetyl-alpha-D-muramoyl-L-alanyl-D-glutamyl-meso-2,6-diaminopimeloyl-D-alanyl-D-alanine + UMP</text>
        <dbReference type="Rhea" id="RHEA:28386"/>
        <dbReference type="ChEBI" id="CHEBI:57865"/>
        <dbReference type="ChEBI" id="CHEBI:60392"/>
        <dbReference type="ChEBI" id="CHEBI:61386"/>
        <dbReference type="ChEBI" id="CHEBI:61387"/>
        <dbReference type="EC" id="2.7.8.13"/>
    </reaction>
</comment>
<evidence type="ECO:0000256" key="2">
    <source>
        <dbReference type="ARBA" id="ARBA00005583"/>
    </source>
</evidence>
<dbReference type="KEGG" id="ise:JBKA6_1243"/>
<dbReference type="EMBL" id="AP014564">
    <property type="protein sequence ID" value="BAV95256.1"/>
    <property type="molecule type" value="Genomic_DNA"/>
</dbReference>
<keyword evidence="12 14" id="KW-0479">Metal-binding</keyword>
<feature type="transmembrane region" description="Helical" evidence="12">
    <location>
        <begin position="103"/>
        <end position="123"/>
    </location>
</feature>
<protein>
    <recommendedName>
        <fullName evidence="12 13">Phospho-N-acetylmuramoyl-pentapeptide-transferase</fullName>
        <ecNumber evidence="12 13">2.7.8.13</ecNumber>
    </recommendedName>
    <alternativeName>
        <fullName evidence="12">UDP-MurNAc-pentapeptide phosphotransferase</fullName>
    </alternativeName>
</protein>
<evidence type="ECO:0000256" key="14">
    <source>
        <dbReference type="PIRSR" id="PIRSR600715-1"/>
    </source>
</evidence>
<dbReference type="InterPro" id="IPR003524">
    <property type="entry name" value="PNAcMuramoyl-5peptid_Trfase"/>
</dbReference>
<dbReference type="PROSITE" id="PS01348">
    <property type="entry name" value="MRAY_2"/>
    <property type="match status" value="1"/>
</dbReference>
<keyword evidence="12" id="KW-1003">Cell membrane</keyword>
<reference evidence="15 16" key="1">
    <citation type="submission" date="2014-03" db="EMBL/GenBank/DDBJ databases">
        <title>complete genome sequence of Flavobacteriaceae bacterium JBKA-6.</title>
        <authorList>
            <person name="Takano T."/>
            <person name="Nakamura Y."/>
            <person name="Takuma S."/>
            <person name="Yasuike M."/>
            <person name="Matsuyama T."/>
            <person name="Sakai T."/>
            <person name="Fujiwara A."/>
            <person name="Kimoto K."/>
            <person name="Fukuda Y."/>
            <person name="Kondo H."/>
            <person name="Hirono I."/>
            <person name="Nakayasu C."/>
        </authorList>
    </citation>
    <scope>NUCLEOTIDE SEQUENCE [LARGE SCALE GENOMIC DNA]</scope>
    <source>
        <strain evidence="15 16">JBKA-6</strain>
    </source>
</reference>
<dbReference type="GO" id="GO:0046872">
    <property type="term" value="F:metal ion binding"/>
    <property type="evidence" value="ECO:0007669"/>
    <property type="project" value="UniProtKB-KW"/>
</dbReference>
<dbReference type="GO" id="GO:0005886">
    <property type="term" value="C:plasma membrane"/>
    <property type="evidence" value="ECO:0007669"/>
    <property type="project" value="UniProtKB-SubCell"/>
</dbReference>
<name>A0A1J1ECL8_9FLAO</name>
<keyword evidence="8 12" id="KW-1133">Transmembrane helix</keyword>
<feature type="transmembrane region" description="Helical" evidence="12">
    <location>
        <begin position="297"/>
        <end position="322"/>
    </location>
</feature>
<evidence type="ECO:0000256" key="10">
    <source>
        <dbReference type="ARBA" id="ARBA00023306"/>
    </source>
</evidence>
<evidence type="ECO:0000256" key="11">
    <source>
        <dbReference type="ARBA" id="ARBA00023316"/>
    </source>
</evidence>
<evidence type="ECO:0000256" key="6">
    <source>
        <dbReference type="ARBA" id="ARBA00022960"/>
    </source>
</evidence>
<dbReference type="NCBIfam" id="TIGR00445">
    <property type="entry name" value="mraY"/>
    <property type="match status" value="1"/>
</dbReference>
<feature type="transmembrane region" description="Helical" evidence="12">
    <location>
        <begin position="248"/>
        <end position="265"/>
    </location>
</feature>
<gene>
    <name evidence="12" type="primary">mraY</name>
    <name evidence="15" type="ORF">JBKA6_1243</name>
</gene>
<dbReference type="Pfam" id="PF00953">
    <property type="entry name" value="Glycos_transf_4"/>
    <property type="match status" value="1"/>
</dbReference>
<dbReference type="CDD" id="cd06852">
    <property type="entry name" value="GT_MraY"/>
    <property type="match status" value="1"/>
</dbReference>
<dbReference type="EC" id="2.7.8.13" evidence="12 13"/>
<dbReference type="GO" id="GO:0008360">
    <property type="term" value="P:regulation of cell shape"/>
    <property type="evidence" value="ECO:0007669"/>
    <property type="project" value="UniProtKB-KW"/>
</dbReference>
<dbReference type="InterPro" id="IPR000715">
    <property type="entry name" value="Glycosyl_transferase_4"/>
</dbReference>
<feature type="transmembrane region" description="Helical" evidence="12">
    <location>
        <begin position="6"/>
        <end position="22"/>
    </location>
</feature>
<accession>A0A1J1ECL8</accession>
<organism evidence="15 16">
    <name type="scientific">Ichthyobacterium seriolicida</name>
    <dbReference type="NCBI Taxonomy" id="242600"/>
    <lineage>
        <taxon>Bacteria</taxon>
        <taxon>Pseudomonadati</taxon>
        <taxon>Bacteroidota</taxon>
        <taxon>Flavobacteriia</taxon>
        <taxon>Flavobacteriales</taxon>
        <taxon>Ichthyobacteriaceae</taxon>
        <taxon>Ichthyobacterium</taxon>
    </lineage>
</organism>
<dbReference type="GO" id="GO:0008963">
    <property type="term" value="F:phospho-N-acetylmuramoyl-pentapeptide-transferase activity"/>
    <property type="evidence" value="ECO:0007669"/>
    <property type="project" value="UniProtKB-UniRule"/>
</dbReference>
<dbReference type="InterPro" id="IPR018480">
    <property type="entry name" value="PNAcMuramoyl-5peptid_Trfase_CS"/>
</dbReference>
<keyword evidence="9 12" id="KW-0472">Membrane</keyword>
<evidence type="ECO:0000313" key="15">
    <source>
        <dbReference type="EMBL" id="BAV95256.1"/>
    </source>
</evidence>
<comment type="function">
    <text evidence="12">Catalyzes the initial step of the lipid cycle reactions in the biosynthesis of the cell wall peptidoglycan: transfers peptidoglycan precursor phospho-MurNAc-pentapeptide from UDP-MurNAc-pentapeptide onto the lipid carrier undecaprenyl phosphate, yielding undecaprenyl-pyrophosphoryl-MurNAc-pentapeptide, known as lipid I.</text>
</comment>
<evidence type="ECO:0000256" key="5">
    <source>
        <dbReference type="ARBA" id="ARBA00022692"/>
    </source>
</evidence>
<evidence type="ECO:0000256" key="4">
    <source>
        <dbReference type="ARBA" id="ARBA00022679"/>
    </source>
</evidence>
<keyword evidence="6 12" id="KW-0133">Cell shape</keyword>
<dbReference type="PROSITE" id="PS01347">
    <property type="entry name" value="MRAY_1"/>
    <property type="match status" value="1"/>
</dbReference>
<keyword evidence="3 12" id="KW-0132">Cell division</keyword>
<proteinExistence type="inferred from homology"/>
<comment type="pathway">
    <text evidence="12">Cell wall biogenesis; peptidoglycan biosynthesis.</text>
</comment>